<evidence type="ECO:0000313" key="5">
    <source>
        <dbReference type="EMBL" id="OQR94301.1"/>
    </source>
</evidence>
<comment type="caution">
    <text evidence="5">The sequence shown here is derived from an EMBL/GenBank/DDBJ whole genome shotgun (WGS) entry which is preliminary data.</text>
</comment>
<dbReference type="PROSITE" id="PS00678">
    <property type="entry name" value="WD_REPEATS_1"/>
    <property type="match status" value="1"/>
</dbReference>
<dbReference type="OrthoDB" id="6262491at2759"/>
<keyword evidence="6" id="KW-1185">Reference proteome</keyword>
<name>A0A1V9Z8M6_ACHHY</name>
<reference evidence="5 6" key="1">
    <citation type="journal article" date="2014" name="Genome Biol. Evol.">
        <title>The secreted proteins of Achlya hypogyna and Thraustotheca clavata identify the ancestral oomycete secretome and reveal gene acquisitions by horizontal gene transfer.</title>
        <authorList>
            <person name="Misner I."/>
            <person name="Blouin N."/>
            <person name="Leonard G."/>
            <person name="Richards T.A."/>
            <person name="Lane C.E."/>
        </authorList>
    </citation>
    <scope>NUCLEOTIDE SEQUENCE [LARGE SCALE GENOMIC DNA]</scope>
    <source>
        <strain evidence="5 6">ATCC 48635</strain>
    </source>
</reference>
<proteinExistence type="predicted"/>
<gene>
    <name evidence="5" type="ORF">ACHHYP_01520</name>
</gene>
<keyword evidence="2" id="KW-0677">Repeat</keyword>
<feature type="repeat" description="WD" evidence="3">
    <location>
        <begin position="271"/>
        <end position="313"/>
    </location>
</feature>
<dbReference type="Pfam" id="PF00400">
    <property type="entry name" value="WD40"/>
    <property type="match status" value="5"/>
</dbReference>
<evidence type="ECO:0000313" key="6">
    <source>
        <dbReference type="Proteomes" id="UP000243579"/>
    </source>
</evidence>
<dbReference type="SUPFAM" id="SSF50978">
    <property type="entry name" value="WD40 repeat-like"/>
    <property type="match status" value="1"/>
</dbReference>
<dbReference type="EMBL" id="JNBR01000367">
    <property type="protein sequence ID" value="OQR94301.1"/>
    <property type="molecule type" value="Genomic_DNA"/>
</dbReference>
<accession>A0A1V9Z8M6</accession>
<feature type="compositionally biased region" description="Basic and acidic residues" evidence="4">
    <location>
        <begin position="1"/>
        <end position="12"/>
    </location>
</feature>
<protein>
    <submittedName>
        <fullName evidence="5">Uncharacterized protein</fullName>
    </submittedName>
</protein>
<dbReference type="SMART" id="SM00320">
    <property type="entry name" value="WD40"/>
    <property type="match status" value="6"/>
</dbReference>
<sequence length="363" mass="39748">MGPCASKDRRLDQWATDGNAEDKIEEDKPDKLLLHREDTPATSVVHLSPTHSSLLASAWDDGRIEIVDWSSREAVASIPAHKKAINRLAFGPNTKSLYACSRDTTISRYRLDFDGAVNTVKMESFAGHSLSVSAITINGSETQLASGSRDTSVSLWDVATTTQLQHTTTSQNIVTCMAWVPIHDTLVAQGGEDLRVRIWDSRAWKSPVQTIEGYVYFPLSLDVSDDGNYILTSSKGTILSWICWLMPLGFNGVGCEGRVWDRRTGKQVCEMAGHLQDATACSYIKQRNEYVLTASKDSSLRVWNSASGALVSSTYDHALGMFTALTSLPPDDAGIVRIFTSSFTGHLAVYAFNTATATIELEI</sequence>
<dbReference type="Gene3D" id="2.130.10.10">
    <property type="entry name" value="YVTN repeat-like/Quinoprotein amine dehydrogenase"/>
    <property type="match status" value="3"/>
</dbReference>
<dbReference type="InterPro" id="IPR040066">
    <property type="entry name" value="WDR31"/>
</dbReference>
<dbReference type="Proteomes" id="UP000243579">
    <property type="component" value="Unassembled WGS sequence"/>
</dbReference>
<dbReference type="InterPro" id="IPR019775">
    <property type="entry name" value="WD40_repeat_CS"/>
</dbReference>
<evidence type="ECO:0000256" key="1">
    <source>
        <dbReference type="ARBA" id="ARBA00022574"/>
    </source>
</evidence>
<dbReference type="InterPro" id="IPR015943">
    <property type="entry name" value="WD40/YVTN_repeat-like_dom_sf"/>
</dbReference>
<evidence type="ECO:0000256" key="2">
    <source>
        <dbReference type="ARBA" id="ARBA00022737"/>
    </source>
</evidence>
<dbReference type="PRINTS" id="PR00320">
    <property type="entry name" value="GPROTEINBRPT"/>
</dbReference>
<evidence type="ECO:0000256" key="4">
    <source>
        <dbReference type="SAM" id="MobiDB-lite"/>
    </source>
</evidence>
<dbReference type="PROSITE" id="PS50294">
    <property type="entry name" value="WD_REPEATS_REGION"/>
    <property type="match status" value="1"/>
</dbReference>
<dbReference type="InterPro" id="IPR020472">
    <property type="entry name" value="WD40_PAC1"/>
</dbReference>
<organism evidence="5 6">
    <name type="scientific">Achlya hypogyna</name>
    <name type="common">Oomycete</name>
    <name type="synonym">Protoachlya hypogyna</name>
    <dbReference type="NCBI Taxonomy" id="1202772"/>
    <lineage>
        <taxon>Eukaryota</taxon>
        <taxon>Sar</taxon>
        <taxon>Stramenopiles</taxon>
        <taxon>Oomycota</taxon>
        <taxon>Saprolegniomycetes</taxon>
        <taxon>Saprolegniales</taxon>
        <taxon>Achlyaceae</taxon>
        <taxon>Achlya</taxon>
    </lineage>
</organism>
<dbReference type="PANTHER" id="PTHR19869:SF1">
    <property type="entry name" value="WD REPEAT-CONTAINING PROTEIN 31"/>
    <property type="match status" value="1"/>
</dbReference>
<dbReference type="PANTHER" id="PTHR19869">
    <property type="entry name" value="SPERMATID WD-REPEAT PROTEIN"/>
    <property type="match status" value="1"/>
</dbReference>
<dbReference type="PROSITE" id="PS50082">
    <property type="entry name" value="WD_REPEATS_2"/>
    <property type="match status" value="2"/>
</dbReference>
<feature type="repeat" description="WD" evidence="3">
    <location>
        <begin position="125"/>
        <end position="166"/>
    </location>
</feature>
<dbReference type="InterPro" id="IPR001680">
    <property type="entry name" value="WD40_rpt"/>
</dbReference>
<dbReference type="STRING" id="1202772.A0A1V9Z8M6"/>
<keyword evidence="1 3" id="KW-0853">WD repeat</keyword>
<feature type="compositionally biased region" description="Basic and acidic residues" evidence="4">
    <location>
        <begin position="20"/>
        <end position="29"/>
    </location>
</feature>
<feature type="region of interest" description="Disordered" evidence="4">
    <location>
        <begin position="1"/>
        <end position="29"/>
    </location>
</feature>
<dbReference type="InterPro" id="IPR036322">
    <property type="entry name" value="WD40_repeat_dom_sf"/>
</dbReference>
<dbReference type="AlphaFoldDB" id="A0A1V9Z8M6"/>
<evidence type="ECO:0000256" key="3">
    <source>
        <dbReference type="PROSITE-ProRule" id="PRU00221"/>
    </source>
</evidence>